<sequence length="431" mass="48984">SLLSISFCLLPPSLSFHARLLSSLRAGCVPVVLSPSQPLPFQDYLDWRQASLRFPLSMIEVIPKLLEGIFKEEVMELRRRGRVVLARIDDAEALSKSLVAALAKRIQTGLPMHPEVPSHAITPNDVFKNRTFKAARIKSKFGAQNITTSRMYSSARWNSGRDLTYTPRIMHDVPMMPGDAPFYEGTQENLEAGATVKKLGLTRDAEQFTVMILTYDRDEDVKLIIEKLRDCPYLNKVIIIWNNLIRMPNGTWPQIHVPVEFVLSERNNLNSRFLPYDNIETEAVVSIDDDMDLGQPELMHHRFKDGSGSYGLSGTCEHSMILTSFAFLHKEFLFEYTYNQHPAILEFVEKHRNCEDIAMNFLVSHLTRKPPLKVVKKTDVTNGAKPGLSKRGNHYLERNECIQMFTAIYGYNPLLISQEVAKPSWSCANGL</sequence>
<evidence type="ECO:0000256" key="4">
    <source>
        <dbReference type="ARBA" id="ARBA00022692"/>
    </source>
</evidence>
<feature type="domain" description="Exostosin GT47" evidence="9">
    <location>
        <begin position="3"/>
        <end position="67"/>
    </location>
</feature>
<protein>
    <submittedName>
        <fullName evidence="11">Uncharacterized protein</fullName>
    </submittedName>
</protein>
<dbReference type="InterPro" id="IPR004263">
    <property type="entry name" value="Exostosin"/>
</dbReference>
<keyword evidence="4" id="KW-0812">Transmembrane</keyword>
<comment type="caution">
    <text evidence="11">The sequence shown here is derived from an EMBL/GenBank/DDBJ whole genome shotgun (WGS) entry which is preliminary data.</text>
</comment>
<dbReference type="Pfam" id="PF09258">
    <property type="entry name" value="Glyco_transf_64"/>
    <property type="match status" value="2"/>
</dbReference>
<evidence type="ECO:0000256" key="1">
    <source>
        <dbReference type="ARBA" id="ARBA00004648"/>
    </source>
</evidence>
<dbReference type="GO" id="GO:0015012">
    <property type="term" value="P:heparan sulfate proteoglycan biosynthetic process"/>
    <property type="evidence" value="ECO:0007669"/>
    <property type="project" value="UniProtKB-ARBA"/>
</dbReference>
<dbReference type="Gene3D" id="3.90.550.10">
    <property type="entry name" value="Spore Coat Polysaccharide Biosynthesis Protein SpsA, Chain A"/>
    <property type="match status" value="2"/>
</dbReference>
<feature type="non-terminal residue" evidence="11">
    <location>
        <position position="1"/>
    </location>
</feature>
<feature type="domain" description="Glycosyl transferase 64" evidence="10">
    <location>
        <begin position="208"/>
        <end position="298"/>
    </location>
</feature>
<dbReference type="GO" id="GO:0016757">
    <property type="term" value="F:glycosyltransferase activity"/>
    <property type="evidence" value="ECO:0007669"/>
    <property type="project" value="InterPro"/>
</dbReference>
<dbReference type="PANTHER" id="PTHR48261:SF2">
    <property type="entry name" value="ACETYLGLUCOSAMINYLTRANSFERASE"/>
    <property type="match status" value="1"/>
</dbReference>
<dbReference type="Pfam" id="PF03016">
    <property type="entry name" value="Exostosin_GT47"/>
    <property type="match status" value="1"/>
</dbReference>
<dbReference type="InterPro" id="IPR029044">
    <property type="entry name" value="Nucleotide-diphossugar_trans"/>
</dbReference>
<comment type="subcellular location">
    <subcellularLocation>
        <location evidence="1">Endoplasmic reticulum membrane</location>
        <topology evidence="1">Single-pass type II membrane protein</topology>
    </subcellularLocation>
</comment>
<evidence type="ECO:0000256" key="5">
    <source>
        <dbReference type="ARBA" id="ARBA00022824"/>
    </source>
</evidence>
<evidence type="ECO:0000256" key="8">
    <source>
        <dbReference type="ARBA" id="ARBA00023157"/>
    </source>
</evidence>
<evidence type="ECO:0000313" key="11">
    <source>
        <dbReference type="EMBL" id="GMR39982.1"/>
    </source>
</evidence>
<keyword evidence="8" id="KW-1015">Disulfide bond</keyword>
<keyword evidence="3" id="KW-0808">Transferase</keyword>
<proteinExistence type="inferred from homology"/>
<feature type="domain" description="Glycosyl transferase 64" evidence="10">
    <location>
        <begin position="301"/>
        <end position="418"/>
    </location>
</feature>
<dbReference type="EMBL" id="BTRK01000003">
    <property type="protein sequence ID" value="GMR39982.1"/>
    <property type="molecule type" value="Genomic_DNA"/>
</dbReference>
<dbReference type="GO" id="GO:0005789">
    <property type="term" value="C:endoplasmic reticulum membrane"/>
    <property type="evidence" value="ECO:0007669"/>
    <property type="project" value="UniProtKB-SubCell"/>
</dbReference>
<keyword evidence="12" id="KW-1185">Reference proteome</keyword>
<organism evidence="11 12">
    <name type="scientific">Pristionchus mayeri</name>
    <dbReference type="NCBI Taxonomy" id="1317129"/>
    <lineage>
        <taxon>Eukaryota</taxon>
        <taxon>Metazoa</taxon>
        <taxon>Ecdysozoa</taxon>
        <taxon>Nematoda</taxon>
        <taxon>Chromadorea</taxon>
        <taxon>Rhabditida</taxon>
        <taxon>Rhabditina</taxon>
        <taxon>Diplogasteromorpha</taxon>
        <taxon>Diplogasteroidea</taxon>
        <taxon>Neodiplogasteridae</taxon>
        <taxon>Pristionchus</taxon>
    </lineage>
</organism>
<dbReference type="Proteomes" id="UP001328107">
    <property type="component" value="Unassembled WGS sequence"/>
</dbReference>
<accession>A0AAN4ZEZ8</accession>
<keyword evidence="7" id="KW-0472">Membrane</keyword>
<dbReference type="SUPFAM" id="SSF53448">
    <property type="entry name" value="Nucleotide-diphospho-sugar transferases"/>
    <property type="match status" value="1"/>
</dbReference>
<comment type="similarity">
    <text evidence="2">Belongs to the glycosyltransferase 47 family.</text>
</comment>
<evidence type="ECO:0000256" key="6">
    <source>
        <dbReference type="ARBA" id="ARBA00022989"/>
    </source>
</evidence>
<reference evidence="12" key="1">
    <citation type="submission" date="2022-10" db="EMBL/GenBank/DDBJ databases">
        <title>Genome assembly of Pristionchus species.</title>
        <authorList>
            <person name="Yoshida K."/>
            <person name="Sommer R.J."/>
        </authorList>
    </citation>
    <scope>NUCLEOTIDE SEQUENCE [LARGE SCALE GENOMIC DNA]</scope>
    <source>
        <strain evidence="12">RS5460</strain>
    </source>
</reference>
<evidence type="ECO:0000313" key="12">
    <source>
        <dbReference type="Proteomes" id="UP001328107"/>
    </source>
</evidence>
<evidence type="ECO:0000256" key="3">
    <source>
        <dbReference type="ARBA" id="ARBA00022679"/>
    </source>
</evidence>
<evidence type="ECO:0000256" key="2">
    <source>
        <dbReference type="ARBA" id="ARBA00010271"/>
    </source>
</evidence>
<evidence type="ECO:0000256" key="7">
    <source>
        <dbReference type="ARBA" id="ARBA00023136"/>
    </source>
</evidence>
<dbReference type="InterPro" id="IPR040911">
    <property type="entry name" value="Exostosin_GT47"/>
</dbReference>
<evidence type="ECO:0000259" key="9">
    <source>
        <dbReference type="Pfam" id="PF03016"/>
    </source>
</evidence>
<dbReference type="InterPro" id="IPR015338">
    <property type="entry name" value="GT64_dom"/>
</dbReference>
<gene>
    <name evidence="11" type="ORF">PMAYCL1PPCAC_10177</name>
</gene>
<keyword evidence="6" id="KW-1133">Transmembrane helix</keyword>
<name>A0AAN4ZEZ8_9BILA</name>
<dbReference type="AlphaFoldDB" id="A0AAN4ZEZ8"/>
<dbReference type="PANTHER" id="PTHR48261">
    <property type="entry name" value="ACETYLGLUCOSAMINYLTRANSFERASE"/>
    <property type="match status" value="1"/>
</dbReference>
<keyword evidence="5" id="KW-0256">Endoplasmic reticulum</keyword>
<evidence type="ECO:0000259" key="10">
    <source>
        <dbReference type="Pfam" id="PF09258"/>
    </source>
</evidence>